<dbReference type="EC" id="1.8.1.8" evidence="3"/>
<sequence length="167" mass="18283">MITINKKTSFLSILIALIMIVSVYFLFTKKTPAALKFTLVNSISELQHALSIAAKQQRPVILDVYAAWCSPCVALSQQTFPAGKVILQLNNFTRLKADVTANSTADIALMQHLNVIGFPSLLFWDPQGHPLPQARISGFINADNFSAHLQQPIFSIASPSTSQTNAK</sequence>
<keyword evidence="4" id="KW-1185">Reference proteome</keyword>
<name>A0A1Y6L1L2_9GAMM</name>
<evidence type="ECO:0000259" key="2">
    <source>
        <dbReference type="PROSITE" id="PS51352"/>
    </source>
</evidence>
<evidence type="ECO:0000313" key="4">
    <source>
        <dbReference type="Proteomes" id="UP000196485"/>
    </source>
</evidence>
<dbReference type="GO" id="GO:0045454">
    <property type="term" value="P:cell redox homeostasis"/>
    <property type="evidence" value="ECO:0007669"/>
    <property type="project" value="TreeGrafter"/>
</dbReference>
<feature type="domain" description="Thioredoxin" evidence="2">
    <location>
        <begin position="28"/>
        <end position="154"/>
    </location>
</feature>
<keyword evidence="1" id="KW-0472">Membrane</keyword>
<dbReference type="Pfam" id="PF13899">
    <property type="entry name" value="Thioredoxin_7"/>
    <property type="match status" value="1"/>
</dbReference>
<dbReference type="Gene3D" id="3.40.30.10">
    <property type="entry name" value="Glutaredoxin"/>
    <property type="match status" value="1"/>
</dbReference>
<dbReference type="PANTHER" id="PTHR32234">
    <property type="entry name" value="THIOL:DISULFIDE INTERCHANGE PROTEIN DSBD"/>
    <property type="match status" value="1"/>
</dbReference>
<organism evidence="3 4">
    <name type="scientific">Photobacterium aquimaris</name>
    <dbReference type="NCBI Taxonomy" id="512643"/>
    <lineage>
        <taxon>Bacteria</taxon>
        <taxon>Pseudomonadati</taxon>
        <taxon>Pseudomonadota</taxon>
        <taxon>Gammaproteobacteria</taxon>
        <taxon>Vibrionales</taxon>
        <taxon>Vibrionaceae</taxon>
        <taxon>Photobacterium</taxon>
    </lineage>
</organism>
<reference evidence="4" key="1">
    <citation type="submission" date="2017-06" db="EMBL/GenBank/DDBJ databases">
        <authorList>
            <person name="Rodrigo-Torres L."/>
            <person name="Arahal R. D."/>
            <person name="Lucena T."/>
        </authorList>
    </citation>
    <scope>NUCLEOTIDE SEQUENCE [LARGE SCALE GENOMIC DNA]</scope>
    <source>
        <strain evidence="4">type strain: CECT 9192</strain>
    </source>
</reference>
<keyword evidence="1" id="KW-0812">Transmembrane</keyword>
<keyword evidence="1" id="KW-1133">Transmembrane helix</keyword>
<evidence type="ECO:0000256" key="1">
    <source>
        <dbReference type="SAM" id="Phobius"/>
    </source>
</evidence>
<keyword evidence="3" id="KW-0560">Oxidoreductase</keyword>
<dbReference type="SUPFAM" id="SSF52833">
    <property type="entry name" value="Thioredoxin-like"/>
    <property type="match status" value="1"/>
</dbReference>
<accession>A0A1Y6L1L2</accession>
<dbReference type="InterPro" id="IPR036249">
    <property type="entry name" value="Thioredoxin-like_sf"/>
</dbReference>
<dbReference type="Proteomes" id="UP000196485">
    <property type="component" value="Unassembled WGS sequence"/>
</dbReference>
<dbReference type="InterPro" id="IPR013766">
    <property type="entry name" value="Thioredoxin_domain"/>
</dbReference>
<dbReference type="PANTHER" id="PTHR32234:SF0">
    <property type="entry name" value="THIOL:DISULFIDE INTERCHANGE PROTEIN DSBD"/>
    <property type="match status" value="1"/>
</dbReference>
<evidence type="ECO:0000313" key="3">
    <source>
        <dbReference type="EMBL" id="SMY18214.1"/>
    </source>
</evidence>
<dbReference type="EMBL" id="FYAH01000013">
    <property type="protein sequence ID" value="SMY18214.1"/>
    <property type="molecule type" value="Genomic_DNA"/>
</dbReference>
<proteinExistence type="predicted"/>
<dbReference type="GO" id="GO:0047134">
    <property type="term" value="F:protein-disulfide reductase [NAD(P)H] activity"/>
    <property type="evidence" value="ECO:0007669"/>
    <property type="project" value="UniProtKB-EC"/>
</dbReference>
<feature type="transmembrane region" description="Helical" evidence="1">
    <location>
        <begin position="9"/>
        <end position="27"/>
    </location>
</feature>
<protein>
    <submittedName>
        <fullName evidence="3">Thiol:disulfide interchange protein DsbD</fullName>
        <ecNumber evidence="3">1.8.1.8</ecNumber>
    </submittedName>
</protein>
<dbReference type="AlphaFoldDB" id="A0A1Y6L1L2"/>
<gene>
    <name evidence="3" type="primary">dsbD_2</name>
    <name evidence="3" type="ORF">PAQU9191_03555</name>
</gene>
<dbReference type="PROSITE" id="PS51352">
    <property type="entry name" value="THIOREDOXIN_2"/>
    <property type="match status" value="1"/>
</dbReference>